<dbReference type="NCBIfam" id="TIGR02551">
    <property type="entry name" value="SpaO_YscQ"/>
    <property type="match status" value="1"/>
</dbReference>
<dbReference type="PANTHER" id="PTHR30034">
    <property type="entry name" value="FLAGELLAR MOTOR SWITCH PROTEIN FLIM"/>
    <property type="match status" value="1"/>
</dbReference>
<evidence type="ECO:0000256" key="1">
    <source>
        <dbReference type="ARBA" id="ARBA00009226"/>
    </source>
</evidence>
<dbReference type="GO" id="GO:0071978">
    <property type="term" value="P:bacterial-type flagellum-dependent swarming motility"/>
    <property type="evidence" value="ECO:0007669"/>
    <property type="project" value="TreeGrafter"/>
</dbReference>
<dbReference type="SUPFAM" id="SSF101801">
    <property type="entry name" value="Surface presentation of antigens (SPOA)"/>
    <property type="match status" value="1"/>
</dbReference>
<dbReference type="GO" id="GO:0050918">
    <property type="term" value="P:positive chemotaxis"/>
    <property type="evidence" value="ECO:0007669"/>
    <property type="project" value="TreeGrafter"/>
</dbReference>
<dbReference type="PRINTS" id="PR00956">
    <property type="entry name" value="FLGMOTORFLIN"/>
</dbReference>
<protein>
    <submittedName>
        <fullName evidence="4">Type III secretion system translocation protein, RhcQ</fullName>
    </submittedName>
</protein>
<dbReference type="Pfam" id="PF01052">
    <property type="entry name" value="FliMN_C"/>
    <property type="match status" value="1"/>
</dbReference>
<dbReference type="RefSeq" id="WP_008839425.1">
    <property type="nucleotide sequence ID" value="NZ_AHAM01000262.1"/>
</dbReference>
<feature type="compositionally biased region" description="Polar residues" evidence="2">
    <location>
        <begin position="1"/>
        <end position="10"/>
    </location>
</feature>
<feature type="compositionally biased region" description="Basic residues" evidence="2">
    <location>
        <begin position="15"/>
        <end position="24"/>
    </location>
</feature>
<gene>
    <name evidence="4" type="ORF">MAXJ12_29275</name>
</gene>
<evidence type="ECO:0000256" key="2">
    <source>
        <dbReference type="SAM" id="MobiDB-lite"/>
    </source>
</evidence>
<dbReference type="InterPro" id="IPR036429">
    <property type="entry name" value="SpoA-like_sf"/>
</dbReference>
<comment type="similarity">
    <text evidence="1">Belongs to the FliN/MopA/SpaO family.</text>
</comment>
<sequence length="375" mass="40470">MLKSASSPPTDAQPRSRKSTHRQPTRSSRTASKWEPLELEKISPDDLEALNAFYRARPAVRFEFGGMAATATAKWRLDEAQAWDTAITVAFGDAEASLHVDRSLLMGMLARQNLVADLDQLNPAHAALLVEALIAQELTDFEHRFGRPVELRTVAFEQNSAADAARFRLALHHGDGASMGLLHFEDEDLAIDLSRLLDATAPGLTAEAVDPLVTLSICRGAVRITLAELEDLAAGDVVVIDDTPGESVSAMVELGGVLAAPVEFAGSGVRLLDRLRRVTGSRWEWMMSSGRMRSIGEQPEDLDVSDLSVTLVFEAGRATLSVEQVRKLAPGAVLPLPDAAADNIDIISGGKRIGQGEIVRIGEGLGIRVRRIFAK</sequence>
<dbReference type="InterPro" id="IPR001543">
    <property type="entry name" value="FliN-like_C"/>
</dbReference>
<accession>H0I068</accession>
<dbReference type="GO" id="GO:0009425">
    <property type="term" value="C:bacterial-type flagellum basal body"/>
    <property type="evidence" value="ECO:0007669"/>
    <property type="project" value="InterPro"/>
</dbReference>
<dbReference type="OrthoDB" id="9801534at2"/>
<evidence type="ECO:0000313" key="4">
    <source>
        <dbReference type="EMBL" id="EHK53614.1"/>
    </source>
</evidence>
<reference evidence="4 5" key="1">
    <citation type="journal article" date="2012" name="J. Bacteriol.">
        <title>Draft Genome Sequence of Mesorhizobium alhagi CCNWXJ12-2T, a Novel Salt-Resistant Species Isolated from the Desert of Northwestern China.</title>
        <authorList>
            <person name="Zhou M."/>
            <person name="Chen W."/>
            <person name="Chen H."/>
            <person name="Wei G."/>
        </authorList>
    </citation>
    <scope>NUCLEOTIDE SEQUENCE [LARGE SCALE GENOMIC DNA]</scope>
    <source>
        <strain evidence="4 5">CCNWXJ12-2</strain>
    </source>
</reference>
<dbReference type="Proteomes" id="UP000003250">
    <property type="component" value="Unassembled WGS sequence"/>
</dbReference>
<organism evidence="4 5">
    <name type="scientific">Mesorhizobium alhagi CCNWXJ12-2</name>
    <dbReference type="NCBI Taxonomy" id="1107882"/>
    <lineage>
        <taxon>Bacteria</taxon>
        <taxon>Pseudomonadati</taxon>
        <taxon>Pseudomonadota</taxon>
        <taxon>Alphaproteobacteria</taxon>
        <taxon>Hyphomicrobiales</taxon>
        <taxon>Phyllobacteriaceae</taxon>
        <taxon>Allomesorhizobium</taxon>
    </lineage>
</organism>
<proteinExistence type="inferred from homology"/>
<dbReference type="GO" id="GO:0030254">
    <property type="term" value="P:protein secretion by the type III secretion system"/>
    <property type="evidence" value="ECO:0007669"/>
    <property type="project" value="InterPro"/>
</dbReference>
<dbReference type="GO" id="GO:0003774">
    <property type="term" value="F:cytoskeletal motor activity"/>
    <property type="evidence" value="ECO:0007669"/>
    <property type="project" value="InterPro"/>
</dbReference>
<keyword evidence="5" id="KW-1185">Reference proteome</keyword>
<feature type="region of interest" description="Disordered" evidence="2">
    <location>
        <begin position="1"/>
        <end position="37"/>
    </location>
</feature>
<evidence type="ECO:0000259" key="3">
    <source>
        <dbReference type="Pfam" id="PF01052"/>
    </source>
</evidence>
<dbReference type="AlphaFoldDB" id="H0I068"/>
<evidence type="ECO:0000313" key="5">
    <source>
        <dbReference type="Proteomes" id="UP000003250"/>
    </source>
</evidence>
<dbReference type="PATRIC" id="fig|1107882.3.peg.5670"/>
<dbReference type="PANTHER" id="PTHR30034:SF6">
    <property type="entry name" value="YOP PROTEINS TRANSLOCATION PROTEIN Q"/>
    <property type="match status" value="1"/>
</dbReference>
<feature type="domain" description="Flagellar motor switch protein FliN-like C-terminal" evidence="3">
    <location>
        <begin position="304"/>
        <end position="372"/>
    </location>
</feature>
<dbReference type="Gene3D" id="2.30.330.10">
    <property type="entry name" value="SpoA-like"/>
    <property type="match status" value="2"/>
</dbReference>
<name>H0I068_9HYPH</name>
<dbReference type="InterPro" id="IPR001172">
    <property type="entry name" value="FliN_T3SS_HrcQb"/>
</dbReference>
<dbReference type="EMBL" id="AHAM01000262">
    <property type="protein sequence ID" value="EHK53614.1"/>
    <property type="molecule type" value="Genomic_DNA"/>
</dbReference>
<dbReference type="InterPro" id="IPR013385">
    <property type="entry name" value="T3SS_SpaO/YscQ/SpaO"/>
</dbReference>